<feature type="signal peptide" evidence="1">
    <location>
        <begin position="1"/>
        <end position="38"/>
    </location>
</feature>
<evidence type="ECO:0000256" key="1">
    <source>
        <dbReference type="SAM" id="SignalP"/>
    </source>
</evidence>
<feature type="chain" id="PRO_5025347893" evidence="1">
    <location>
        <begin position="39"/>
        <end position="147"/>
    </location>
</feature>
<reference evidence="2" key="1">
    <citation type="journal article" date="2019" name="Environ. Microbiol.">
        <title>Fungal ecological strategies reflected in gene transcription - a case study of two litter decomposers.</title>
        <authorList>
            <person name="Barbi F."/>
            <person name="Kohler A."/>
            <person name="Barry K."/>
            <person name="Baskaran P."/>
            <person name="Daum C."/>
            <person name="Fauchery L."/>
            <person name="Ihrmark K."/>
            <person name="Kuo A."/>
            <person name="LaButti K."/>
            <person name="Lipzen A."/>
            <person name="Morin E."/>
            <person name="Grigoriev I.V."/>
            <person name="Henrissat B."/>
            <person name="Lindahl B."/>
            <person name="Martin F."/>
        </authorList>
    </citation>
    <scope>NUCLEOTIDE SEQUENCE</scope>
    <source>
        <strain evidence="2">JB14</strain>
    </source>
</reference>
<evidence type="ECO:0000313" key="2">
    <source>
        <dbReference type="EMBL" id="KAE9398511.1"/>
    </source>
</evidence>
<evidence type="ECO:0000313" key="3">
    <source>
        <dbReference type="Proteomes" id="UP000799118"/>
    </source>
</evidence>
<dbReference type="Pfam" id="PF19271">
    <property type="entry name" value="Nis1"/>
    <property type="match status" value="1"/>
</dbReference>
<gene>
    <name evidence="2" type="ORF">BT96DRAFT_859149</name>
</gene>
<dbReference type="InterPro" id="IPR045469">
    <property type="entry name" value="Nis1"/>
</dbReference>
<dbReference type="EMBL" id="ML769482">
    <property type="protein sequence ID" value="KAE9398511.1"/>
    <property type="molecule type" value="Genomic_DNA"/>
</dbReference>
<organism evidence="2 3">
    <name type="scientific">Gymnopus androsaceus JB14</name>
    <dbReference type="NCBI Taxonomy" id="1447944"/>
    <lineage>
        <taxon>Eukaryota</taxon>
        <taxon>Fungi</taxon>
        <taxon>Dikarya</taxon>
        <taxon>Basidiomycota</taxon>
        <taxon>Agaricomycotina</taxon>
        <taxon>Agaricomycetes</taxon>
        <taxon>Agaricomycetidae</taxon>
        <taxon>Agaricales</taxon>
        <taxon>Marasmiineae</taxon>
        <taxon>Omphalotaceae</taxon>
        <taxon>Gymnopus</taxon>
    </lineage>
</organism>
<keyword evidence="1" id="KW-0732">Signal</keyword>
<dbReference type="OrthoDB" id="2841294at2759"/>
<dbReference type="Proteomes" id="UP000799118">
    <property type="component" value="Unassembled WGS sequence"/>
</dbReference>
<sequence length="147" mass="15297">MPRNSEMKPSTSIFFSCFFFPTMKFTAVLLALASTVLAQGASIGAPAEGSSATTGRNITVMIEQPNSLSSIEQVAIVIGLVHCGSESSCPEPANGLGVILYAGPFDPQYATPPGSLPPHQNLSLQVPETFPVGYAQLGVAHAYLLGV</sequence>
<accession>A0A6A4HLP7</accession>
<name>A0A6A4HLP7_9AGAR</name>
<protein>
    <submittedName>
        <fullName evidence="2">Uncharacterized protein</fullName>
    </submittedName>
</protein>
<proteinExistence type="predicted"/>
<dbReference type="AlphaFoldDB" id="A0A6A4HLP7"/>
<keyword evidence="3" id="KW-1185">Reference proteome</keyword>